<accession>A0A7G7MFS9</accession>
<sequence>MSDLLDFVGLPDKPFNRFCKRCSRALRVDVGVSVDGMPSAWAHCSGCGTDYCAVDPRHVLKGREWSWFDGETEGGGVRVPCCNEGLCGRLLGEYERFLVVFSTGVHGAEAGEAEKVLRARASGDERNWATQQARFLLKVWAWFHHERKAQRDAAAATAEAERVAARPLLTAEEILELAKAVDLRNAKVKASAPADADFLKLLAELDTGSSVRTLRRA</sequence>
<reference evidence="1 2" key="1">
    <citation type="submission" date="2020-08" db="EMBL/GenBank/DDBJ databases">
        <authorList>
            <person name="Mo P."/>
        </authorList>
    </citation>
    <scope>NUCLEOTIDE SEQUENCE [LARGE SCALE GENOMIC DNA]</scope>
    <source>
        <strain evidence="1 2">CGMCC 4.1532</strain>
    </source>
</reference>
<dbReference type="EMBL" id="CP060131">
    <property type="protein sequence ID" value="QNG51640.1"/>
    <property type="molecule type" value="Genomic_DNA"/>
</dbReference>
<proteinExistence type="predicted"/>
<organism evidence="1 2">
    <name type="scientific">Pseudonocardia petroleophila</name>
    <dbReference type="NCBI Taxonomy" id="37331"/>
    <lineage>
        <taxon>Bacteria</taxon>
        <taxon>Bacillati</taxon>
        <taxon>Actinomycetota</taxon>
        <taxon>Actinomycetes</taxon>
        <taxon>Pseudonocardiales</taxon>
        <taxon>Pseudonocardiaceae</taxon>
        <taxon>Pseudonocardia</taxon>
    </lineage>
</organism>
<dbReference type="AlphaFoldDB" id="A0A7G7MFS9"/>
<evidence type="ECO:0000313" key="2">
    <source>
        <dbReference type="Proteomes" id="UP000515728"/>
    </source>
</evidence>
<keyword evidence="2" id="KW-1185">Reference proteome</keyword>
<dbReference type="RefSeq" id="WP_185718394.1">
    <property type="nucleotide sequence ID" value="NZ_BAAAWI010000001.1"/>
</dbReference>
<dbReference type="Proteomes" id="UP000515728">
    <property type="component" value="Chromosome"/>
</dbReference>
<gene>
    <name evidence="1" type="ORF">H6H00_26630</name>
</gene>
<name>A0A7G7MFS9_9PSEU</name>
<protein>
    <submittedName>
        <fullName evidence="1">Uncharacterized protein</fullName>
    </submittedName>
</protein>
<dbReference type="KEGG" id="ppel:H6H00_26630"/>
<evidence type="ECO:0000313" key="1">
    <source>
        <dbReference type="EMBL" id="QNG51640.1"/>
    </source>
</evidence>